<dbReference type="InterPro" id="IPR016135">
    <property type="entry name" value="UBQ-conjugating_enzyme/RWD"/>
</dbReference>
<feature type="region of interest" description="Disordered" evidence="1">
    <location>
        <begin position="177"/>
        <end position="238"/>
    </location>
</feature>
<evidence type="ECO:0000256" key="2">
    <source>
        <dbReference type="SAM" id="Phobius"/>
    </source>
</evidence>
<feature type="compositionally biased region" description="Low complexity" evidence="1">
    <location>
        <begin position="290"/>
        <end position="304"/>
    </location>
</feature>
<feature type="domain" description="UBC core" evidence="3">
    <location>
        <begin position="12"/>
        <end position="167"/>
    </location>
</feature>
<dbReference type="PANTHER" id="PTHR24067">
    <property type="entry name" value="UBIQUITIN-CONJUGATING ENZYME E2"/>
    <property type="match status" value="1"/>
</dbReference>
<name>A0A8J4F1Q2_9CHLO</name>
<gene>
    <name evidence="4" type="ORF">Vafri_11758</name>
</gene>
<dbReference type="Gene3D" id="3.10.110.10">
    <property type="entry name" value="Ubiquitin Conjugating Enzyme"/>
    <property type="match status" value="1"/>
</dbReference>
<feature type="compositionally biased region" description="Polar residues" evidence="1">
    <location>
        <begin position="180"/>
        <end position="196"/>
    </location>
</feature>
<dbReference type="AlphaFoldDB" id="A0A8J4F1Q2"/>
<evidence type="ECO:0000313" key="4">
    <source>
        <dbReference type="EMBL" id="GIL56388.1"/>
    </source>
</evidence>
<evidence type="ECO:0000313" key="5">
    <source>
        <dbReference type="Proteomes" id="UP000747399"/>
    </source>
</evidence>
<protein>
    <recommendedName>
        <fullName evidence="3">UBC core domain-containing protein</fullName>
    </recommendedName>
</protein>
<keyword evidence="2" id="KW-1133">Transmembrane helix</keyword>
<dbReference type="PROSITE" id="PS50127">
    <property type="entry name" value="UBC_2"/>
    <property type="match status" value="1"/>
</dbReference>
<evidence type="ECO:0000259" key="3">
    <source>
        <dbReference type="PROSITE" id="PS50127"/>
    </source>
</evidence>
<proteinExistence type="predicted"/>
<dbReference type="SUPFAM" id="SSF54495">
    <property type="entry name" value="UBC-like"/>
    <property type="match status" value="1"/>
</dbReference>
<dbReference type="SMART" id="SM00212">
    <property type="entry name" value="UBCc"/>
    <property type="match status" value="1"/>
</dbReference>
<dbReference type="Pfam" id="PF00179">
    <property type="entry name" value="UQ_con"/>
    <property type="match status" value="1"/>
</dbReference>
<evidence type="ECO:0000256" key="1">
    <source>
        <dbReference type="SAM" id="MobiDB-lite"/>
    </source>
</evidence>
<feature type="region of interest" description="Disordered" evidence="1">
    <location>
        <begin position="276"/>
        <end position="304"/>
    </location>
</feature>
<accession>A0A8J4F1Q2</accession>
<dbReference type="Proteomes" id="UP000747399">
    <property type="component" value="Unassembled WGS sequence"/>
</dbReference>
<keyword evidence="2" id="KW-0472">Membrane</keyword>
<reference evidence="4" key="1">
    <citation type="journal article" date="2021" name="Proc. Natl. Acad. Sci. U.S.A.">
        <title>Three genomes in the algal genus Volvox reveal the fate of a haploid sex-determining region after a transition to homothallism.</title>
        <authorList>
            <person name="Yamamoto K."/>
            <person name="Hamaji T."/>
            <person name="Kawai-Toyooka H."/>
            <person name="Matsuzaki R."/>
            <person name="Takahashi F."/>
            <person name="Nishimura Y."/>
            <person name="Kawachi M."/>
            <person name="Noguchi H."/>
            <person name="Minakuchi Y."/>
            <person name="Umen J.G."/>
            <person name="Toyoda A."/>
            <person name="Nozaki H."/>
        </authorList>
    </citation>
    <scope>NUCLEOTIDE SEQUENCE</scope>
    <source>
        <strain evidence="4">NIES-3780</strain>
    </source>
</reference>
<organism evidence="4 5">
    <name type="scientific">Volvox africanus</name>
    <dbReference type="NCBI Taxonomy" id="51714"/>
    <lineage>
        <taxon>Eukaryota</taxon>
        <taxon>Viridiplantae</taxon>
        <taxon>Chlorophyta</taxon>
        <taxon>core chlorophytes</taxon>
        <taxon>Chlorophyceae</taxon>
        <taxon>CS clade</taxon>
        <taxon>Chlamydomonadales</taxon>
        <taxon>Volvocaceae</taxon>
        <taxon>Volvox</taxon>
    </lineage>
</organism>
<keyword evidence="5" id="KW-1185">Reference proteome</keyword>
<comment type="caution">
    <text evidence="4">The sequence shown here is derived from an EMBL/GenBank/DDBJ whole genome shotgun (WGS) entry which is preliminary data.</text>
</comment>
<keyword evidence="2" id="KW-0812">Transmembrane</keyword>
<sequence length="374" mass="39802">METSSKFNLRNPGVKRIIQEMKEIQEDTSGDFLAEALETDIFEWHFVIRGPRDTEFEGGIYHGRILLPAEYPFKPPSFILLTPNGRFETNMKICLTISNHHPEAWQPSWGVRTALLALIAFMPTPGNGALGALEFPKEDRRAMAARSRLEGPRFGNPDRQAVIDNMHRRMLAISVAAGTKPQSSPDGTIQPPSQEVGTGAVSDRQGSSEGESQPRAAAEFGDAAVTSSAEPMAASRSAVMPLSTTAAAAENTDVGEGKRDASGIAEASWRAVTATATSGSQLHKRPCPAPQSMEQQSQAASASTAAAASGRDVAAAVGTDPAYAAIAAPDTMDYALTGAIVVLGLAILFIIARKAMSAVGYDLSELLQMFQMLR</sequence>
<feature type="transmembrane region" description="Helical" evidence="2">
    <location>
        <begin position="334"/>
        <end position="352"/>
    </location>
</feature>
<dbReference type="InterPro" id="IPR050113">
    <property type="entry name" value="Ub_conjugating_enzyme"/>
</dbReference>
<dbReference type="InterPro" id="IPR000608">
    <property type="entry name" value="UBC"/>
</dbReference>
<dbReference type="CDD" id="cd23799">
    <property type="entry name" value="UBCc_UBE2J"/>
    <property type="match status" value="1"/>
</dbReference>
<dbReference type="FunFam" id="3.10.110.10:FF:000056">
    <property type="entry name" value="ubiquitin-conjugating enzyme E2 32"/>
    <property type="match status" value="1"/>
</dbReference>
<dbReference type="EMBL" id="BNCO01000024">
    <property type="protein sequence ID" value="GIL56388.1"/>
    <property type="molecule type" value="Genomic_DNA"/>
</dbReference>